<organism evidence="5 6">
    <name type="scientific">Aduncisulcus paluster</name>
    <dbReference type="NCBI Taxonomy" id="2918883"/>
    <lineage>
        <taxon>Eukaryota</taxon>
        <taxon>Metamonada</taxon>
        <taxon>Carpediemonas-like organisms</taxon>
        <taxon>Aduncisulcus</taxon>
    </lineage>
</organism>
<dbReference type="InterPro" id="IPR006259">
    <property type="entry name" value="Adenyl_kin_sub"/>
</dbReference>
<dbReference type="InterPro" id="IPR000850">
    <property type="entry name" value="Adenylat/UMP-CMP_kin"/>
</dbReference>
<dbReference type="Pfam" id="PF00406">
    <property type="entry name" value="ADK"/>
    <property type="match status" value="2"/>
</dbReference>
<evidence type="ECO:0000256" key="2">
    <source>
        <dbReference type="ARBA" id="ARBA00022741"/>
    </source>
</evidence>
<dbReference type="HAMAP" id="MF_00235">
    <property type="entry name" value="Adenylate_kinase_Adk"/>
    <property type="match status" value="2"/>
</dbReference>
<evidence type="ECO:0000313" key="6">
    <source>
        <dbReference type="Proteomes" id="UP001057375"/>
    </source>
</evidence>
<evidence type="ECO:0000256" key="3">
    <source>
        <dbReference type="ARBA" id="ARBA00022777"/>
    </source>
</evidence>
<keyword evidence="3 4" id="KW-0418">Kinase</keyword>
<dbReference type="EMBL" id="BQXS01011301">
    <property type="protein sequence ID" value="GKT36788.1"/>
    <property type="molecule type" value="Genomic_DNA"/>
</dbReference>
<keyword evidence="1 4" id="KW-0808">Transferase</keyword>
<dbReference type="PRINTS" id="PR00094">
    <property type="entry name" value="ADENYLTKNASE"/>
</dbReference>
<protein>
    <submittedName>
        <fullName evidence="5">Multi-domain containing protein</fullName>
    </submittedName>
</protein>
<comment type="similarity">
    <text evidence="4">Belongs to the adenylate kinase family.</text>
</comment>
<dbReference type="InterPro" id="IPR033690">
    <property type="entry name" value="Adenylat_kinase_CS"/>
</dbReference>
<reference evidence="5" key="1">
    <citation type="submission" date="2022-03" db="EMBL/GenBank/DDBJ databases">
        <title>Draft genome sequence of Aduncisulcus paluster, a free-living microaerophilic Fornicata.</title>
        <authorList>
            <person name="Yuyama I."/>
            <person name="Kume K."/>
            <person name="Tamura T."/>
            <person name="Inagaki Y."/>
            <person name="Hashimoto T."/>
        </authorList>
    </citation>
    <scope>NUCLEOTIDE SEQUENCE</scope>
    <source>
        <strain evidence="5">NY0171</strain>
    </source>
</reference>
<proteinExistence type="inferred from homology"/>
<dbReference type="CDD" id="cd01428">
    <property type="entry name" value="ADK"/>
    <property type="match status" value="2"/>
</dbReference>
<keyword evidence="6" id="KW-1185">Reference proteome</keyword>
<dbReference type="NCBIfam" id="TIGR01351">
    <property type="entry name" value="adk"/>
    <property type="match status" value="1"/>
</dbReference>
<comment type="caution">
    <text evidence="5">The sequence shown here is derived from an EMBL/GenBank/DDBJ whole genome shotgun (WGS) entry which is preliminary data.</text>
</comment>
<evidence type="ECO:0000256" key="4">
    <source>
        <dbReference type="RuleBase" id="RU003330"/>
    </source>
</evidence>
<gene>
    <name evidence="5" type="ORF">ADUPG1_009692</name>
</gene>
<dbReference type="SUPFAM" id="SSF52540">
    <property type="entry name" value="P-loop containing nucleoside triphosphate hydrolases"/>
    <property type="match status" value="2"/>
</dbReference>
<dbReference type="Gene3D" id="3.40.50.300">
    <property type="entry name" value="P-loop containing nucleotide triphosphate hydrolases"/>
    <property type="match status" value="2"/>
</dbReference>
<keyword evidence="2" id="KW-0547">Nucleotide-binding</keyword>
<evidence type="ECO:0000256" key="1">
    <source>
        <dbReference type="ARBA" id="ARBA00022679"/>
    </source>
</evidence>
<name>A0ABQ5KWF2_9EUKA</name>
<dbReference type="InterPro" id="IPR027417">
    <property type="entry name" value="P-loop_NTPase"/>
</dbReference>
<evidence type="ECO:0000313" key="5">
    <source>
        <dbReference type="EMBL" id="GKT36788.1"/>
    </source>
</evidence>
<sequence length="478" mass="54113">MQDLMVHKPDDHLSFIQERLSYDNPPKIIICGPSACGKGAISRLIVEKFHNVVYISSSALLEKAIKEGSELGKRAKSFQLQGNFVPDSIIIPLVLDELRKPECYQRGWLLDGFPLNSRQAIALKHSGFIADKLLLIDVPHDELCHRAQNRLFDSDTGKVYSKTYKPHQPPKDIAPRLIHRSLDDPTPFHRRTHEYYRLIKGVIDEYKYIVKRIDGTQDMDVKWDAVLKILKQPPPPIVEEDPLYAFNETLSDVFAAGMPEKKRDVSQKSSKPPGIIIAGAPGCGKGTQAKHIVSVLGVVHISSGDVLRDHVRRKTALGEKAKRYMEKGEYVPDDLIVELIRHRLAEDDCKKNGWLLDGFPRTEIQADALSKANIEVDQVFYIDVSDAAVMERTVTRRLDPITGEIYSLSYPPCAPPDDPVIRDRLVHREDDKEKAVKERLHVFHSTMDGVLDHYRGKVIKINGEQASAGVWEDIFHHL</sequence>
<dbReference type="Proteomes" id="UP001057375">
    <property type="component" value="Unassembled WGS sequence"/>
</dbReference>
<dbReference type="PROSITE" id="PS00113">
    <property type="entry name" value="ADENYLATE_KINASE"/>
    <property type="match status" value="1"/>
</dbReference>
<dbReference type="PANTHER" id="PTHR23359">
    <property type="entry name" value="NUCLEOTIDE KINASE"/>
    <property type="match status" value="1"/>
</dbReference>
<accession>A0ABQ5KWF2</accession>